<proteinExistence type="predicted"/>
<dbReference type="PANTHER" id="PTHR30055">
    <property type="entry name" value="HTH-TYPE TRANSCRIPTIONAL REGULATOR RUTR"/>
    <property type="match status" value="1"/>
</dbReference>
<dbReference type="InterPro" id="IPR050109">
    <property type="entry name" value="HTH-type_TetR-like_transc_reg"/>
</dbReference>
<dbReference type="PANTHER" id="PTHR30055:SF240">
    <property type="entry name" value="HTH-TYPE TRANSCRIPTIONAL REGULATOR ACRR"/>
    <property type="match status" value="1"/>
</dbReference>
<dbReference type="PRINTS" id="PR00455">
    <property type="entry name" value="HTHTETR"/>
</dbReference>
<reference evidence="7" key="1">
    <citation type="journal article" date="2019" name="Int. J. Syst. Evol. Microbiol.">
        <title>The Global Catalogue of Microorganisms (GCM) 10K type strain sequencing project: providing services to taxonomists for standard genome sequencing and annotation.</title>
        <authorList>
            <consortium name="The Broad Institute Genomics Platform"/>
            <consortium name="The Broad Institute Genome Sequencing Center for Infectious Disease"/>
            <person name="Wu L."/>
            <person name="Ma J."/>
        </authorList>
    </citation>
    <scope>NUCLEOTIDE SEQUENCE [LARGE SCALE GENOMIC DNA]</scope>
    <source>
        <strain evidence="7">CGMCC 1.12286</strain>
    </source>
</reference>
<dbReference type="Pfam" id="PF00440">
    <property type="entry name" value="TetR_N"/>
    <property type="match status" value="1"/>
</dbReference>
<evidence type="ECO:0000256" key="3">
    <source>
        <dbReference type="ARBA" id="ARBA00023163"/>
    </source>
</evidence>
<feature type="DNA-binding region" description="H-T-H motif" evidence="4">
    <location>
        <begin position="95"/>
        <end position="114"/>
    </location>
</feature>
<evidence type="ECO:0000313" key="6">
    <source>
        <dbReference type="EMBL" id="MFD1674602.1"/>
    </source>
</evidence>
<accession>A0ABW4JHQ7</accession>
<evidence type="ECO:0000259" key="5">
    <source>
        <dbReference type="PROSITE" id="PS50977"/>
    </source>
</evidence>
<gene>
    <name evidence="6" type="ORF">ACFSB2_07765</name>
</gene>
<sequence>MARPKKDAAEKRDKRLTVYLTEEERDTLYATAERENRAVTQVVITAVKDWIHRLTEPSTAPCTDRIQRRDGLESSFLILETAQRLFAKYGVAEVSMHQIAKAAGVGQGTLYRRYANKGELCMELLKESAEKVMQEMEQQIADIHGHTNQAIEVLDSVIERAIDFIDEKEDLLASVNQAQLIGDNEFYQKLHHIFCQLLKMAELEPRDMDIPLAADILLSTISPSFYLFERDMRKYSKTQFVEGIRDMYLNKLQSRITE</sequence>
<dbReference type="Gene3D" id="1.10.357.10">
    <property type="entry name" value="Tetracycline Repressor, domain 2"/>
    <property type="match status" value="1"/>
</dbReference>
<dbReference type="InterPro" id="IPR001647">
    <property type="entry name" value="HTH_TetR"/>
</dbReference>
<evidence type="ECO:0000256" key="2">
    <source>
        <dbReference type="ARBA" id="ARBA00023125"/>
    </source>
</evidence>
<protein>
    <submittedName>
        <fullName evidence="6">TetR/AcrR family transcriptional regulator</fullName>
    </submittedName>
</protein>
<feature type="domain" description="HTH tetR-type" evidence="5">
    <location>
        <begin position="72"/>
        <end position="132"/>
    </location>
</feature>
<keyword evidence="7" id="KW-1185">Reference proteome</keyword>
<keyword evidence="1" id="KW-0805">Transcription regulation</keyword>
<keyword evidence="3" id="KW-0804">Transcription</keyword>
<dbReference type="Proteomes" id="UP001597079">
    <property type="component" value="Unassembled WGS sequence"/>
</dbReference>
<dbReference type="PROSITE" id="PS50977">
    <property type="entry name" value="HTH_TETR_2"/>
    <property type="match status" value="1"/>
</dbReference>
<comment type="caution">
    <text evidence="6">The sequence shown here is derived from an EMBL/GenBank/DDBJ whole genome shotgun (WGS) entry which is preliminary data.</text>
</comment>
<evidence type="ECO:0000256" key="4">
    <source>
        <dbReference type="PROSITE-ProRule" id="PRU00335"/>
    </source>
</evidence>
<keyword evidence="2 4" id="KW-0238">DNA-binding</keyword>
<dbReference type="SUPFAM" id="SSF46689">
    <property type="entry name" value="Homeodomain-like"/>
    <property type="match status" value="1"/>
</dbReference>
<dbReference type="InterPro" id="IPR009057">
    <property type="entry name" value="Homeodomain-like_sf"/>
</dbReference>
<evidence type="ECO:0000256" key="1">
    <source>
        <dbReference type="ARBA" id="ARBA00023015"/>
    </source>
</evidence>
<name>A0ABW4JHQ7_9BACL</name>
<evidence type="ECO:0000313" key="7">
    <source>
        <dbReference type="Proteomes" id="UP001597079"/>
    </source>
</evidence>
<dbReference type="RefSeq" id="WP_377942465.1">
    <property type="nucleotide sequence ID" value="NZ_JBHUCX010000020.1"/>
</dbReference>
<organism evidence="6 7">
    <name type="scientific">Alicyclobacillus fodiniaquatilis</name>
    <dbReference type="NCBI Taxonomy" id="1661150"/>
    <lineage>
        <taxon>Bacteria</taxon>
        <taxon>Bacillati</taxon>
        <taxon>Bacillota</taxon>
        <taxon>Bacilli</taxon>
        <taxon>Bacillales</taxon>
        <taxon>Alicyclobacillaceae</taxon>
        <taxon>Alicyclobacillus</taxon>
    </lineage>
</organism>
<dbReference type="EMBL" id="JBHUCX010000020">
    <property type="protein sequence ID" value="MFD1674602.1"/>
    <property type="molecule type" value="Genomic_DNA"/>
</dbReference>